<keyword evidence="4" id="KW-1185">Reference proteome</keyword>
<feature type="region of interest" description="Disordered" evidence="1">
    <location>
        <begin position="420"/>
        <end position="440"/>
    </location>
</feature>
<keyword evidence="2" id="KW-0472">Membrane</keyword>
<gene>
    <name evidence="3" type="ORF">M9Y10_030921</name>
</gene>
<sequence length="479" mass="53882">MISLLIILLSNTNSQQFKIPAFAAIEIVEKGNEDLCEDLQYSTIKDNCDKNPEEFGGPERCNAVADAYKGFKCISSEKADNINSVLAQIDKSSELLLIINSFSSDIKIDFNYLPSQMAVIYMPSDITETKLLSITKKIGKSNFDGSNKNINNFIRSITKDIDYKTIKNENDDEEVIETLPVIRLVGNIKDKVSYLLLTATDFEIIESDLNIHTLCLYAARYLPTQYKIQTKYIISYIYAHESFVDHQIKDYSLVNTENFQLWTMDDKTTINFKEKKLEAIYEDKYIATVPYDIFKKTSGLISFPGEITLNAESNSVVHDNFNITIYPYELYMGPVGLINYDLVMDSSAKLLQNKKSIKVEKSKVIIKKTGSYWDDSKKPKIVINADPDICDVDTTDIDNYAQVTTNPIYSFGDVIADAGGEKEESSNENRDEKPKNDGKGKLSKTAIIGIAVGCAAFVIIVVIIVVVVVIRTKRKRVTG</sequence>
<organism evidence="3 4">
    <name type="scientific">Tritrichomonas musculus</name>
    <dbReference type="NCBI Taxonomy" id="1915356"/>
    <lineage>
        <taxon>Eukaryota</taxon>
        <taxon>Metamonada</taxon>
        <taxon>Parabasalia</taxon>
        <taxon>Tritrichomonadida</taxon>
        <taxon>Tritrichomonadidae</taxon>
        <taxon>Tritrichomonas</taxon>
    </lineage>
</organism>
<feature type="transmembrane region" description="Helical" evidence="2">
    <location>
        <begin position="446"/>
        <end position="470"/>
    </location>
</feature>
<dbReference type="EMBL" id="JAPFFF010000047">
    <property type="protein sequence ID" value="KAK8840360.1"/>
    <property type="molecule type" value="Genomic_DNA"/>
</dbReference>
<evidence type="ECO:0000313" key="4">
    <source>
        <dbReference type="Proteomes" id="UP001470230"/>
    </source>
</evidence>
<accession>A0ABR2H2H0</accession>
<proteinExistence type="predicted"/>
<name>A0ABR2H2H0_9EUKA</name>
<keyword evidence="2" id="KW-0812">Transmembrane</keyword>
<evidence type="ECO:0000313" key="3">
    <source>
        <dbReference type="EMBL" id="KAK8840360.1"/>
    </source>
</evidence>
<protein>
    <submittedName>
        <fullName evidence="3">Uncharacterized protein</fullName>
    </submittedName>
</protein>
<comment type="caution">
    <text evidence="3">The sequence shown here is derived from an EMBL/GenBank/DDBJ whole genome shotgun (WGS) entry which is preliminary data.</text>
</comment>
<dbReference type="Proteomes" id="UP001470230">
    <property type="component" value="Unassembled WGS sequence"/>
</dbReference>
<keyword evidence="2" id="KW-1133">Transmembrane helix</keyword>
<evidence type="ECO:0000256" key="1">
    <source>
        <dbReference type="SAM" id="MobiDB-lite"/>
    </source>
</evidence>
<evidence type="ECO:0000256" key="2">
    <source>
        <dbReference type="SAM" id="Phobius"/>
    </source>
</evidence>
<reference evidence="3 4" key="1">
    <citation type="submission" date="2024-04" db="EMBL/GenBank/DDBJ databases">
        <title>Tritrichomonas musculus Genome.</title>
        <authorList>
            <person name="Alves-Ferreira E."/>
            <person name="Grigg M."/>
            <person name="Lorenzi H."/>
            <person name="Galac M."/>
        </authorList>
    </citation>
    <scope>NUCLEOTIDE SEQUENCE [LARGE SCALE GENOMIC DNA]</scope>
    <source>
        <strain evidence="3 4">EAF2021</strain>
    </source>
</reference>